<protein>
    <submittedName>
        <fullName evidence="1">GntR family transcriptional regulator</fullName>
    </submittedName>
</protein>
<reference evidence="1 2" key="1">
    <citation type="submission" date="2015-09" db="EMBL/GenBank/DDBJ databases">
        <title>Genome announcement of multiple Pseudomonas syringae strains.</title>
        <authorList>
            <person name="Thakur S."/>
            <person name="Wang P.W."/>
            <person name="Gong Y."/>
            <person name="Weir B.S."/>
            <person name="Guttman D.S."/>
        </authorList>
    </citation>
    <scope>NUCLEOTIDE SEQUENCE [LARGE SCALE GENOMIC DNA]</scope>
    <source>
        <strain evidence="1 2">ICMP3507</strain>
    </source>
</reference>
<organism evidence="1 2">
    <name type="scientific">Pseudomonas amygdali pv. lachrymans</name>
    <name type="common">Pseudomonas syringae pv. lachrymans</name>
    <dbReference type="NCBI Taxonomy" id="53707"/>
    <lineage>
        <taxon>Bacteria</taxon>
        <taxon>Pseudomonadati</taxon>
        <taxon>Pseudomonadota</taxon>
        <taxon>Gammaproteobacteria</taxon>
        <taxon>Pseudomonadales</taxon>
        <taxon>Pseudomonadaceae</taxon>
        <taxon>Pseudomonas</taxon>
        <taxon>Pseudomonas amygdali</taxon>
    </lineage>
</organism>
<dbReference type="EMBL" id="LJQP01000360">
    <property type="protein sequence ID" value="KPX61289.1"/>
    <property type="molecule type" value="Genomic_DNA"/>
</dbReference>
<evidence type="ECO:0000313" key="1">
    <source>
        <dbReference type="EMBL" id="KPX61289.1"/>
    </source>
</evidence>
<name>A0A0P9STZ6_PSEAV</name>
<sequence>MVATLGPFCTSAHVPHALRLALGSVSTETLREALTTLKRVVGAYI</sequence>
<evidence type="ECO:0000313" key="2">
    <source>
        <dbReference type="Proteomes" id="UP000050265"/>
    </source>
</evidence>
<accession>A0A0P9STZ6</accession>
<dbReference type="PATRIC" id="fig|53707.9.peg.799"/>
<dbReference type="Proteomes" id="UP000050265">
    <property type="component" value="Unassembled WGS sequence"/>
</dbReference>
<comment type="caution">
    <text evidence="1">The sequence shown here is derived from an EMBL/GenBank/DDBJ whole genome shotgun (WGS) entry which is preliminary data.</text>
</comment>
<dbReference type="AlphaFoldDB" id="A0A0P9STZ6"/>
<proteinExistence type="predicted"/>
<gene>
    <name evidence="1" type="ORF">ALO35_00545</name>
</gene>